<dbReference type="InterPro" id="IPR014340">
    <property type="entry name" value="LptA"/>
</dbReference>
<sequence>MQQSKVCSVREISYISVFAVALCVLFGGTVAPAISASALQKDRSSLPITIKSNELAADNKGKTAIFTGKVVAKQGDITIYADRVSINYGTTKGEVEQIEAQGNVRIVQQNRTGIASHAIYHSKEGRIALTGNPQVVQGSDTISGETITYFIDEDRSIVTGGANKRVEAVIQSPSRKANGSR</sequence>
<dbReference type="NCBIfam" id="TIGR03002">
    <property type="entry name" value="outer_YhbN_LptA"/>
    <property type="match status" value="1"/>
</dbReference>
<name>A0ABS5U5T8_9BACT</name>
<keyword evidence="3" id="KW-0574">Periplasm</keyword>
<evidence type="ECO:0000259" key="5">
    <source>
        <dbReference type="Pfam" id="PF03968"/>
    </source>
</evidence>
<reference evidence="6 7" key="1">
    <citation type="submission" date="2021-05" db="EMBL/GenBank/DDBJ databases">
        <title>The draft genome of Geobacter chapellei DSM 13688.</title>
        <authorList>
            <person name="Xu Z."/>
            <person name="Masuda Y."/>
            <person name="Itoh H."/>
            <person name="Senoo K."/>
        </authorList>
    </citation>
    <scope>NUCLEOTIDE SEQUENCE [LARGE SCALE GENOMIC DNA]</scope>
    <source>
        <strain evidence="6 7">DSM 13688</strain>
    </source>
</reference>
<protein>
    <submittedName>
        <fullName evidence="6">Lipopolysaccharide transport periplasmic protein LptA</fullName>
    </submittedName>
</protein>
<evidence type="ECO:0000313" key="7">
    <source>
        <dbReference type="Proteomes" id="UP000784128"/>
    </source>
</evidence>
<dbReference type="PANTHER" id="PTHR36504">
    <property type="entry name" value="LIPOPOLYSACCHARIDE EXPORT SYSTEM PROTEIN LPTA"/>
    <property type="match status" value="1"/>
</dbReference>
<dbReference type="InterPro" id="IPR005653">
    <property type="entry name" value="OstA-like_N"/>
</dbReference>
<organism evidence="6 7">
    <name type="scientific">Pelotalea chapellei</name>
    <dbReference type="NCBI Taxonomy" id="44671"/>
    <lineage>
        <taxon>Bacteria</taxon>
        <taxon>Pseudomonadati</taxon>
        <taxon>Thermodesulfobacteriota</taxon>
        <taxon>Desulfuromonadia</taxon>
        <taxon>Geobacterales</taxon>
        <taxon>Geobacteraceae</taxon>
        <taxon>Pelotalea</taxon>
    </lineage>
</organism>
<dbReference type="Proteomes" id="UP000784128">
    <property type="component" value="Unassembled WGS sequence"/>
</dbReference>
<keyword evidence="2" id="KW-0732">Signal</keyword>
<dbReference type="EMBL" id="JAHDYS010000003">
    <property type="protein sequence ID" value="MBT1071024.1"/>
    <property type="molecule type" value="Genomic_DNA"/>
</dbReference>
<dbReference type="Pfam" id="PF03968">
    <property type="entry name" value="LptD_N"/>
    <property type="match status" value="1"/>
</dbReference>
<keyword evidence="7" id="KW-1185">Reference proteome</keyword>
<keyword evidence="1" id="KW-0813">Transport</keyword>
<dbReference type="InterPro" id="IPR052037">
    <property type="entry name" value="LPS_export_LptA"/>
</dbReference>
<dbReference type="PANTHER" id="PTHR36504:SF1">
    <property type="entry name" value="LIPOPOLYSACCHARIDE EXPORT SYSTEM PROTEIN LPTA"/>
    <property type="match status" value="1"/>
</dbReference>
<gene>
    <name evidence="6" type="primary">lptA</name>
    <name evidence="6" type="ORF">KJB30_04460</name>
</gene>
<comment type="caution">
    <text evidence="6">The sequence shown here is derived from an EMBL/GenBank/DDBJ whole genome shotgun (WGS) entry which is preliminary data.</text>
</comment>
<evidence type="ECO:0000313" key="6">
    <source>
        <dbReference type="EMBL" id="MBT1071024.1"/>
    </source>
</evidence>
<keyword evidence="4" id="KW-1133">Transmembrane helix</keyword>
<proteinExistence type="predicted"/>
<evidence type="ECO:0000256" key="3">
    <source>
        <dbReference type="ARBA" id="ARBA00022764"/>
    </source>
</evidence>
<evidence type="ECO:0000256" key="2">
    <source>
        <dbReference type="ARBA" id="ARBA00022729"/>
    </source>
</evidence>
<dbReference type="RefSeq" id="WP_214296731.1">
    <property type="nucleotide sequence ID" value="NZ_JAHDYS010000003.1"/>
</dbReference>
<evidence type="ECO:0000256" key="1">
    <source>
        <dbReference type="ARBA" id="ARBA00022448"/>
    </source>
</evidence>
<keyword evidence="4" id="KW-0472">Membrane</keyword>
<keyword evidence="4" id="KW-0812">Transmembrane</keyword>
<feature type="domain" description="Organic solvent tolerance-like N-terminal" evidence="5">
    <location>
        <begin position="49"/>
        <end position="154"/>
    </location>
</feature>
<dbReference type="Gene3D" id="2.60.450.10">
    <property type="entry name" value="Lipopolysaccharide (LPS) transport protein A like domain"/>
    <property type="match status" value="1"/>
</dbReference>
<evidence type="ECO:0000256" key="4">
    <source>
        <dbReference type="SAM" id="Phobius"/>
    </source>
</evidence>
<accession>A0ABS5U5T8</accession>
<feature type="transmembrane region" description="Helical" evidence="4">
    <location>
        <begin position="12"/>
        <end position="34"/>
    </location>
</feature>